<dbReference type="RefSeq" id="WP_188389025.1">
    <property type="nucleotide sequence ID" value="NZ_BMFK01000002.1"/>
</dbReference>
<dbReference type="CDD" id="cd05213">
    <property type="entry name" value="NAD_bind_Glutamyl_tRNA_reduct"/>
    <property type="match status" value="1"/>
</dbReference>
<dbReference type="Pfam" id="PF05201">
    <property type="entry name" value="GlutR_N"/>
    <property type="match status" value="1"/>
</dbReference>
<sequence>MYILVVGLNYKTAPVEIREKLTFQGSDLEKAMRALKDCNSILENVIVSTCNRTEIYAVVDQLPRGRYYVKQFLSEWFQLPVEEFSPYLRIHEEEGAVDHLFHVACGLRSMVVGETQILGQVKSSFLLGQELGTTGTIFNMLFKQAVTVGKRAHSETEIGENAVSVSYAAVQLAKKIFGSLRNCNVLIIGAGKMGELALQNLYGNGVNKVTVLNRTYEKAQSMASKYEGDAKSLNELQCALVETDIVISSTGAKEYVITKDMMEHVEKMRRGRPLFMVDIAVPRDLDPSIHELDNVFLYDIDDLEGIVEANVEERTREAEKIDIMIEEEMLQFKKWLSTLEVVPVIAALRDKATAIQEETLQSLERKLPSLTERERKIINKLTKSIVNQMLRDPILKAKEMANEPMAKEKLMLFKEIFNIEQEIETKQQETAKEVWNANKTAQNAML</sequence>
<evidence type="ECO:0000256" key="10">
    <source>
        <dbReference type="PIRSR" id="PIRSR000445-1"/>
    </source>
</evidence>
<reference evidence="18" key="1">
    <citation type="journal article" date="2014" name="Int. J. Syst. Evol. Microbiol.">
        <title>Complete genome sequence of Corynebacterium casei LMG S-19264T (=DSM 44701T), isolated from a smear-ripened cheese.</title>
        <authorList>
            <consortium name="US DOE Joint Genome Institute (JGI-PGF)"/>
            <person name="Walter F."/>
            <person name="Albersmeier A."/>
            <person name="Kalinowski J."/>
            <person name="Ruckert C."/>
        </authorList>
    </citation>
    <scope>NUCLEOTIDE SEQUENCE</scope>
    <source>
        <strain evidence="18">CGMCC 1.12698</strain>
    </source>
</reference>
<dbReference type="EC" id="1.2.1.70" evidence="3 9"/>
<feature type="binding site" evidence="9 12">
    <location>
        <begin position="189"/>
        <end position="194"/>
    </location>
    <ligand>
        <name>NADP(+)</name>
        <dbReference type="ChEBI" id="CHEBI:58349"/>
    </ligand>
</feature>
<dbReference type="InterPro" id="IPR036343">
    <property type="entry name" value="GluRdtase_N_sf"/>
</dbReference>
<dbReference type="EMBL" id="BMFK01000002">
    <property type="protein sequence ID" value="GGE75967.1"/>
    <property type="molecule type" value="Genomic_DNA"/>
</dbReference>
<dbReference type="InterPro" id="IPR036291">
    <property type="entry name" value="NAD(P)-bd_dom_sf"/>
</dbReference>
<feature type="binding site" evidence="9 11">
    <location>
        <position position="109"/>
    </location>
    <ligand>
        <name>substrate</name>
    </ligand>
</feature>
<keyword evidence="5 9" id="KW-0560">Oxidoreductase</keyword>
<evidence type="ECO:0000256" key="13">
    <source>
        <dbReference type="PIRSR" id="PIRSR000445-4"/>
    </source>
</evidence>
<dbReference type="Proteomes" id="UP000605259">
    <property type="component" value="Unassembled WGS sequence"/>
</dbReference>
<comment type="domain">
    <text evidence="9">Possesses an unusual extended V-shaped dimeric structure with each monomer consisting of three distinct domains arranged along a curved 'spinal' alpha-helix. The N-terminal catalytic domain specifically recognizes the glutamate moiety of the substrate. The second domain is the NADPH-binding domain, and the third C-terminal domain is responsible for dimerization.</text>
</comment>
<feature type="binding site" evidence="9 11">
    <location>
        <begin position="114"/>
        <end position="116"/>
    </location>
    <ligand>
        <name>substrate</name>
    </ligand>
</feature>
<feature type="active site" description="Nucleophile" evidence="9 10">
    <location>
        <position position="50"/>
    </location>
</feature>
<dbReference type="SUPFAM" id="SSF51735">
    <property type="entry name" value="NAD(P)-binding Rossmann-fold domains"/>
    <property type="match status" value="1"/>
</dbReference>
<dbReference type="GO" id="GO:0050661">
    <property type="term" value="F:NADP binding"/>
    <property type="evidence" value="ECO:0007669"/>
    <property type="project" value="InterPro"/>
</dbReference>
<dbReference type="Pfam" id="PF01488">
    <property type="entry name" value="Shikimate_DH"/>
    <property type="match status" value="1"/>
</dbReference>
<dbReference type="FunFam" id="3.30.460.30:FF:000001">
    <property type="entry name" value="Glutamyl-tRNA reductase"/>
    <property type="match status" value="1"/>
</dbReference>
<dbReference type="SUPFAM" id="SSF69742">
    <property type="entry name" value="Glutamyl tRNA-reductase catalytic, N-terminal domain"/>
    <property type="match status" value="1"/>
</dbReference>
<name>A0A917ER75_9BACI</name>
<evidence type="ECO:0000256" key="4">
    <source>
        <dbReference type="ARBA" id="ARBA00022857"/>
    </source>
</evidence>
<comment type="pathway">
    <text evidence="1 9 14">Porphyrin-containing compound metabolism; protoporphyrin-IX biosynthesis; 5-aminolevulinate from L-glutamyl-tRNA(Glu): step 1/2.</text>
</comment>
<keyword evidence="6 9" id="KW-0627">Porphyrin biosynthesis</keyword>
<evidence type="ECO:0000259" key="15">
    <source>
        <dbReference type="Pfam" id="PF00745"/>
    </source>
</evidence>
<dbReference type="FunFam" id="3.40.50.720:FF:000031">
    <property type="entry name" value="Glutamyl-tRNA reductase"/>
    <property type="match status" value="1"/>
</dbReference>
<evidence type="ECO:0000256" key="9">
    <source>
        <dbReference type="HAMAP-Rule" id="MF_00087"/>
    </source>
</evidence>
<evidence type="ECO:0000259" key="17">
    <source>
        <dbReference type="Pfam" id="PF05201"/>
    </source>
</evidence>
<feature type="binding site" evidence="9 11">
    <location>
        <position position="120"/>
    </location>
    <ligand>
        <name>substrate</name>
    </ligand>
</feature>
<dbReference type="InterPro" id="IPR015896">
    <property type="entry name" value="4pyrrol_synth_GluRdtase_dimer"/>
</dbReference>
<dbReference type="PANTHER" id="PTHR43013:SF1">
    <property type="entry name" value="GLUTAMYL-TRNA REDUCTASE"/>
    <property type="match status" value="1"/>
</dbReference>
<dbReference type="InterPro" id="IPR036453">
    <property type="entry name" value="GluRdtase_dimer_dom_sf"/>
</dbReference>
<protein>
    <recommendedName>
        <fullName evidence="8 9">Glutamyl-tRNA reductase</fullName>
        <shortName evidence="9">GluTR</shortName>
        <ecNumber evidence="3 9">1.2.1.70</ecNumber>
    </recommendedName>
</protein>
<dbReference type="GO" id="GO:0008883">
    <property type="term" value="F:glutamyl-tRNA reductase activity"/>
    <property type="evidence" value="ECO:0007669"/>
    <property type="project" value="UniProtKB-UniRule"/>
</dbReference>
<dbReference type="NCBIfam" id="TIGR01035">
    <property type="entry name" value="hemA"/>
    <property type="match status" value="1"/>
</dbReference>
<dbReference type="Gene3D" id="3.40.50.720">
    <property type="entry name" value="NAD(P)-binding Rossmann-like Domain"/>
    <property type="match status" value="1"/>
</dbReference>
<evidence type="ECO:0000259" key="16">
    <source>
        <dbReference type="Pfam" id="PF01488"/>
    </source>
</evidence>
<feature type="domain" description="Tetrapyrrole biosynthesis glutamyl-tRNA reductase dimerisation" evidence="15">
    <location>
        <begin position="324"/>
        <end position="419"/>
    </location>
</feature>
<evidence type="ECO:0000256" key="7">
    <source>
        <dbReference type="ARBA" id="ARBA00047464"/>
    </source>
</evidence>
<evidence type="ECO:0000256" key="14">
    <source>
        <dbReference type="RuleBase" id="RU000584"/>
    </source>
</evidence>
<organism evidence="18 19">
    <name type="scientific">Priestia taiwanensis</name>
    <dbReference type="NCBI Taxonomy" id="1347902"/>
    <lineage>
        <taxon>Bacteria</taxon>
        <taxon>Bacillati</taxon>
        <taxon>Bacillota</taxon>
        <taxon>Bacilli</taxon>
        <taxon>Bacillales</taxon>
        <taxon>Bacillaceae</taxon>
        <taxon>Priestia</taxon>
    </lineage>
</organism>
<reference evidence="18" key="2">
    <citation type="submission" date="2020-09" db="EMBL/GenBank/DDBJ databases">
        <authorList>
            <person name="Sun Q."/>
            <person name="Zhou Y."/>
        </authorList>
    </citation>
    <scope>NUCLEOTIDE SEQUENCE</scope>
    <source>
        <strain evidence="18">CGMCC 1.12698</strain>
    </source>
</reference>
<evidence type="ECO:0000256" key="1">
    <source>
        <dbReference type="ARBA" id="ARBA00005059"/>
    </source>
</evidence>
<dbReference type="SUPFAM" id="SSF69075">
    <property type="entry name" value="Glutamyl tRNA-reductase dimerization domain"/>
    <property type="match status" value="1"/>
</dbReference>
<dbReference type="HAMAP" id="MF_00087">
    <property type="entry name" value="Glu_tRNA_reductase"/>
    <property type="match status" value="1"/>
</dbReference>
<evidence type="ECO:0000256" key="2">
    <source>
        <dbReference type="ARBA" id="ARBA00005916"/>
    </source>
</evidence>
<comment type="similarity">
    <text evidence="2 9 14">Belongs to the glutamyl-tRNA reductase family.</text>
</comment>
<evidence type="ECO:0000313" key="18">
    <source>
        <dbReference type="EMBL" id="GGE75967.1"/>
    </source>
</evidence>
<keyword evidence="19" id="KW-1185">Reference proteome</keyword>
<comment type="miscellaneous">
    <text evidence="9">During catalysis, the active site Cys acts as a nucleophile attacking the alpha-carbonyl group of tRNA-bound glutamate with the formation of a thioester intermediate between enzyme and glutamate, and the concomitant release of tRNA(Glu). The thioester intermediate is finally reduced by direct hydride transfer from NADPH, to form the product GSA.</text>
</comment>
<comment type="subunit">
    <text evidence="9">Homodimer.</text>
</comment>
<feature type="site" description="Important for activity" evidence="9 13">
    <location>
        <position position="99"/>
    </location>
</feature>
<evidence type="ECO:0000256" key="3">
    <source>
        <dbReference type="ARBA" id="ARBA00012970"/>
    </source>
</evidence>
<evidence type="ECO:0000256" key="6">
    <source>
        <dbReference type="ARBA" id="ARBA00023244"/>
    </source>
</evidence>
<feature type="domain" description="Quinate/shikimate 5-dehydrogenase/glutamyl-tRNA reductase" evidence="16">
    <location>
        <begin position="171"/>
        <end position="306"/>
    </location>
</feature>
<dbReference type="Gene3D" id="3.30.460.30">
    <property type="entry name" value="Glutamyl-tRNA reductase, N-terminal domain"/>
    <property type="match status" value="1"/>
</dbReference>
<accession>A0A917ER75</accession>
<proteinExistence type="inferred from homology"/>
<dbReference type="Pfam" id="PF00745">
    <property type="entry name" value="GlutR_dimer"/>
    <property type="match status" value="1"/>
</dbReference>
<dbReference type="PIRSF" id="PIRSF000445">
    <property type="entry name" value="4pyrrol_synth_GluRdtase"/>
    <property type="match status" value="1"/>
</dbReference>
<comment type="caution">
    <text evidence="18">The sequence shown here is derived from an EMBL/GenBank/DDBJ whole genome shotgun (WGS) entry which is preliminary data.</text>
</comment>
<keyword evidence="4 9" id="KW-0521">NADP</keyword>
<evidence type="ECO:0000256" key="12">
    <source>
        <dbReference type="PIRSR" id="PIRSR000445-3"/>
    </source>
</evidence>
<comment type="function">
    <text evidence="9">Catalyzes the NADPH-dependent reduction of glutamyl-tRNA(Glu) to glutamate 1-semialdehyde (GSA).</text>
</comment>
<dbReference type="InterPro" id="IPR000343">
    <property type="entry name" value="4pyrrol_synth_GluRdtase"/>
</dbReference>
<comment type="catalytic activity">
    <reaction evidence="7 9 14">
        <text>(S)-4-amino-5-oxopentanoate + tRNA(Glu) + NADP(+) = L-glutamyl-tRNA(Glu) + NADPH + H(+)</text>
        <dbReference type="Rhea" id="RHEA:12344"/>
        <dbReference type="Rhea" id="RHEA-COMP:9663"/>
        <dbReference type="Rhea" id="RHEA-COMP:9680"/>
        <dbReference type="ChEBI" id="CHEBI:15378"/>
        <dbReference type="ChEBI" id="CHEBI:57501"/>
        <dbReference type="ChEBI" id="CHEBI:57783"/>
        <dbReference type="ChEBI" id="CHEBI:58349"/>
        <dbReference type="ChEBI" id="CHEBI:78442"/>
        <dbReference type="ChEBI" id="CHEBI:78520"/>
        <dbReference type="EC" id="1.2.1.70"/>
    </reaction>
</comment>
<feature type="domain" description="Glutamyl-tRNA reductase N-terminal" evidence="17">
    <location>
        <begin position="6"/>
        <end position="156"/>
    </location>
</feature>
<dbReference type="NCBIfam" id="NF000744">
    <property type="entry name" value="PRK00045.1-3"/>
    <property type="match status" value="1"/>
</dbReference>
<evidence type="ECO:0000256" key="8">
    <source>
        <dbReference type="ARBA" id="ARBA00068659"/>
    </source>
</evidence>
<dbReference type="AlphaFoldDB" id="A0A917ER75"/>
<dbReference type="InterPro" id="IPR006151">
    <property type="entry name" value="Shikm_DH/Glu-tRNA_Rdtase"/>
</dbReference>
<evidence type="ECO:0000313" key="19">
    <source>
        <dbReference type="Proteomes" id="UP000605259"/>
    </source>
</evidence>
<evidence type="ECO:0000256" key="11">
    <source>
        <dbReference type="PIRSR" id="PIRSR000445-2"/>
    </source>
</evidence>
<gene>
    <name evidence="9 18" type="primary">hemA</name>
    <name evidence="18" type="ORF">GCM10007140_27150</name>
</gene>
<feature type="binding site" evidence="9 11">
    <location>
        <begin position="49"/>
        <end position="52"/>
    </location>
    <ligand>
        <name>substrate</name>
    </ligand>
</feature>
<evidence type="ECO:0000256" key="5">
    <source>
        <dbReference type="ARBA" id="ARBA00023002"/>
    </source>
</evidence>
<dbReference type="PANTHER" id="PTHR43013">
    <property type="entry name" value="GLUTAMYL-TRNA REDUCTASE"/>
    <property type="match status" value="1"/>
</dbReference>
<dbReference type="InterPro" id="IPR015895">
    <property type="entry name" value="4pyrrol_synth_GluRdtase_N"/>
</dbReference>
<dbReference type="GO" id="GO:0019353">
    <property type="term" value="P:protoporphyrinogen IX biosynthetic process from glutamate"/>
    <property type="evidence" value="ECO:0007669"/>
    <property type="project" value="TreeGrafter"/>
</dbReference>